<evidence type="ECO:0000313" key="3">
    <source>
        <dbReference type="Proteomes" id="UP000008460"/>
    </source>
</evidence>
<reference evidence="2 3" key="1">
    <citation type="submission" date="2011-04" db="EMBL/GenBank/DDBJ databases">
        <title>Complete sequence of Cellulomonas fimi ATCC 484.</title>
        <authorList>
            <consortium name="US DOE Joint Genome Institute"/>
            <person name="Lucas S."/>
            <person name="Han J."/>
            <person name="Lapidus A."/>
            <person name="Cheng J.-F."/>
            <person name="Goodwin L."/>
            <person name="Pitluck S."/>
            <person name="Peters L."/>
            <person name="Chertkov O."/>
            <person name="Detter J.C."/>
            <person name="Han C."/>
            <person name="Tapia R."/>
            <person name="Land M."/>
            <person name="Hauser L."/>
            <person name="Kyrpides N."/>
            <person name="Ivanova N."/>
            <person name="Ovchinnikova G."/>
            <person name="Pagani I."/>
            <person name="Mead D."/>
            <person name="Brumm P."/>
            <person name="Woyke T."/>
        </authorList>
    </citation>
    <scope>NUCLEOTIDE SEQUENCE [LARGE SCALE GENOMIC DNA]</scope>
    <source>
        <strain evidence="3">ATCC 484 / DSM 20113 / JCM 1341 / NBRC 15513 / NCIMB 8980 / NCTC 7547</strain>
    </source>
</reference>
<dbReference type="Proteomes" id="UP000008460">
    <property type="component" value="Chromosome"/>
</dbReference>
<keyword evidence="3" id="KW-1185">Reference proteome</keyword>
<dbReference type="InterPro" id="IPR028037">
    <property type="entry name" value="Antitoxin_Rv0909/MT0933"/>
</dbReference>
<feature type="region of interest" description="Disordered" evidence="1">
    <location>
        <begin position="1"/>
        <end position="23"/>
    </location>
</feature>
<evidence type="ECO:0000313" key="2">
    <source>
        <dbReference type="EMBL" id="AEE47806.1"/>
    </source>
</evidence>
<accession>F4H4L1</accession>
<name>F4H4L1_CELFA</name>
<evidence type="ECO:0008006" key="4">
    <source>
        <dbReference type="Google" id="ProtNLM"/>
    </source>
</evidence>
<dbReference type="KEGG" id="cfi:Celf_3699"/>
<dbReference type="AlphaFoldDB" id="F4H4L1"/>
<dbReference type="eggNOG" id="ENOG502ZT6B">
    <property type="taxonomic scope" value="Bacteria"/>
</dbReference>
<sequence>MGIDDLVSKAKGALEGREDQAKDALDKAADALKTRTDAGTDAKVDQVVAKAKDFLDDQKRTR</sequence>
<evidence type="ECO:0000256" key="1">
    <source>
        <dbReference type="SAM" id="MobiDB-lite"/>
    </source>
</evidence>
<protein>
    <recommendedName>
        <fullName evidence="4">Antitoxin</fullName>
    </recommendedName>
</protein>
<dbReference type="Pfam" id="PF14013">
    <property type="entry name" value="MT0933_antitox"/>
    <property type="match status" value="1"/>
</dbReference>
<organism evidence="2 3">
    <name type="scientific">Cellulomonas fimi (strain ATCC 484 / DSM 20113 / JCM 1341 / CCUG 24087 / LMG 16345 / NBRC 15513 / NCIMB 8980 / NCTC 7547 / NRS-133)</name>
    <dbReference type="NCBI Taxonomy" id="590998"/>
    <lineage>
        <taxon>Bacteria</taxon>
        <taxon>Bacillati</taxon>
        <taxon>Actinomycetota</taxon>
        <taxon>Actinomycetes</taxon>
        <taxon>Micrococcales</taxon>
        <taxon>Cellulomonadaceae</taxon>
        <taxon>Cellulomonas</taxon>
    </lineage>
</organism>
<proteinExistence type="predicted"/>
<dbReference type="HOGENOM" id="CLU_148727_2_0_11"/>
<dbReference type="EMBL" id="CP002666">
    <property type="protein sequence ID" value="AEE47806.1"/>
    <property type="molecule type" value="Genomic_DNA"/>
</dbReference>
<dbReference type="RefSeq" id="WP_013772829.1">
    <property type="nucleotide sequence ID" value="NC_015514.1"/>
</dbReference>
<gene>
    <name evidence="2" type="ordered locus">Celf_3699</name>
</gene>